<proteinExistence type="predicted"/>
<evidence type="ECO:0000256" key="1">
    <source>
        <dbReference type="SAM" id="MobiDB-lite"/>
    </source>
</evidence>
<sequence length="218" mass="26335">MPFTVKDALHYKRSDRQKREIHEREYLNYISNLHQQQQKSYNSNLYYLSINHYKEIERSRLRNTVEKQNQFNRIYRENSLILDRLRKASQQPIIDNKNYIYEKNLEIFNTKRSQQRNHEYKRISDDNQVLLQRINNIQGNLITKEQCDRDWKRNVSIMKKTCSYPENIDRFITKSNKTEHHSCPYSKMNSTLSHKRHSTIKSPTEITAAPLALLLDES</sequence>
<comment type="caution">
    <text evidence="2">The sequence shown here is derived from an EMBL/GenBank/DDBJ whole genome shotgun (WGS) entry which is preliminary data.</text>
</comment>
<dbReference type="AlphaFoldDB" id="A0A813N6X7"/>
<organism evidence="2 3">
    <name type="scientific">Adineta steineri</name>
    <dbReference type="NCBI Taxonomy" id="433720"/>
    <lineage>
        <taxon>Eukaryota</taxon>
        <taxon>Metazoa</taxon>
        <taxon>Spiralia</taxon>
        <taxon>Gnathifera</taxon>
        <taxon>Rotifera</taxon>
        <taxon>Eurotatoria</taxon>
        <taxon>Bdelloidea</taxon>
        <taxon>Adinetida</taxon>
        <taxon>Adinetidae</taxon>
        <taxon>Adineta</taxon>
    </lineage>
</organism>
<gene>
    <name evidence="2" type="ORF">JYZ213_LOCUS1531</name>
</gene>
<accession>A0A813N6X7</accession>
<evidence type="ECO:0000313" key="2">
    <source>
        <dbReference type="EMBL" id="CAF0735621.1"/>
    </source>
</evidence>
<reference evidence="2" key="1">
    <citation type="submission" date="2021-02" db="EMBL/GenBank/DDBJ databases">
        <authorList>
            <person name="Nowell W R."/>
        </authorList>
    </citation>
    <scope>NUCLEOTIDE SEQUENCE</scope>
</reference>
<dbReference type="Proteomes" id="UP000663845">
    <property type="component" value="Unassembled WGS sequence"/>
</dbReference>
<name>A0A813N6X7_9BILA</name>
<dbReference type="EMBL" id="CAJNOG010000007">
    <property type="protein sequence ID" value="CAF0735621.1"/>
    <property type="molecule type" value="Genomic_DNA"/>
</dbReference>
<protein>
    <submittedName>
        <fullName evidence="2">Uncharacterized protein</fullName>
    </submittedName>
</protein>
<feature type="region of interest" description="Disordered" evidence="1">
    <location>
        <begin position="179"/>
        <end position="201"/>
    </location>
</feature>
<evidence type="ECO:0000313" key="3">
    <source>
        <dbReference type="Proteomes" id="UP000663845"/>
    </source>
</evidence>